<protein>
    <recommendedName>
        <fullName evidence="3">Nitroreductase domain-containing protein</fullName>
    </recommendedName>
</protein>
<organism evidence="4">
    <name type="scientific">marine sediment metagenome</name>
    <dbReference type="NCBI Taxonomy" id="412755"/>
    <lineage>
        <taxon>unclassified sequences</taxon>
        <taxon>metagenomes</taxon>
        <taxon>ecological metagenomes</taxon>
    </lineage>
</organism>
<dbReference type="AlphaFoldDB" id="A0A0F8XV34"/>
<keyword evidence="2" id="KW-0560">Oxidoreductase</keyword>
<name>A0A0F8XV34_9ZZZZ</name>
<reference evidence="4" key="1">
    <citation type="journal article" date="2015" name="Nature">
        <title>Complex archaea that bridge the gap between prokaryotes and eukaryotes.</title>
        <authorList>
            <person name="Spang A."/>
            <person name="Saw J.H."/>
            <person name="Jorgensen S.L."/>
            <person name="Zaremba-Niedzwiedzka K."/>
            <person name="Martijn J."/>
            <person name="Lind A.E."/>
            <person name="van Eijk R."/>
            <person name="Schleper C."/>
            <person name="Guy L."/>
            <person name="Ettema T.J."/>
        </authorList>
    </citation>
    <scope>NUCLEOTIDE SEQUENCE</scope>
</reference>
<evidence type="ECO:0000256" key="2">
    <source>
        <dbReference type="ARBA" id="ARBA00023002"/>
    </source>
</evidence>
<comment type="similarity">
    <text evidence="1">Belongs to the nitroreductase family.</text>
</comment>
<proteinExistence type="inferred from homology"/>
<accession>A0A0F8XV34</accession>
<gene>
    <name evidence="4" type="ORF">LCGC14_2899850</name>
</gene>
<feature type="domain" description="Nitroreductase" evidence="3">
    <location>
        <begin position="54"/>
        <end position="107"/>
    </location>
</feature>
<dbReference type="Gene3D" id="3.40.109.10">
    <property type="entry name" value="NADH Oxidase"/>
    <property type="match status" value="1"/>
</dbReference>
<sequence length="125" mass="13859">IICCADISGYLDGTLSGIQDLRKIGAVEDNIVQILLKRANQLKVCPIEQIGPQIALNVAISIEHIVLRALDFGLGTCWIRLLDGQKVNDIFGWNENIFTVALLPIGYPAEDPNPRKRLEIKKILL</sequence>
<feature type="non-terminal residue" evidence="4">
    <location>
        <position position="1"/>
    </location>
</feature>
<evidence type="ECO:0000313" key="4">
    <source>
        <dbReference type="EMBL" id="KKK72838.1"/>
    </source>
</evidence>
<dbReference type="GO" id="GO:0016491">
    <property type="term" value="F:oxidoreductase activity"/>
    <property type="evidence" value="ECO:0007669"/>
    <property type="project" value="UniProtKB-KW"/>
</dbReference>
<dbReference type="PANTHER" id="PTHR43673:SF10">
    <property type="entry name" value="NADH DEHYDROGENASE_NAD(P)H NITROREDUCTASE XCC3605-RELATED"/>
    <property type="match status" value="1"/>
</dbReference>
<evidence type="ECO:0000259" key="3">
    <source>
        <dbReference type="Pfam" id="PF00881"/>
    </source>
</evidence>
<dbReference type="EMBL" id="LAZR01057058">
    <property type="protein sequence ID" value="KKK72838.1"/>
    <property type="molecule type" value="Genomic_DNA"/>
</dbReference>
<comment type="caution">
    <text evidence="4">The sequence shown here is derived from an EMBL/GenBank/DDBJ whole genome shotgun (WGS) entry which is preliminary data.</text>
</comment>
<dbReference type="Pfam" id="PF00881">
    <property type="entry name" value="Nitroreductase"/>
    <property type="match status" value="1"/>
</dbReference>
<dbReference type="PANTHER" id="PTHR43673">
    <property type="entry name" value="NAD(P)H NITROREDUCTASE YDGI-RELATED"/>
    <property type="match status" value="1"/>
</dbReference>
<dbReference type="SUPFAM" id="SSF55469">
    <property type="entry name" value="FMN-dependent nitroreductase-like"/>
    <property type="match status" value="1"/>
</dbReference>
<evidence type="ECO:0000256" key="1">
    <source>
        <dbReference type="ARBA" id="ARBA00007118"/>
    </source>
</evidence>
<dbReference type="InterPro" id="IPR000415">
    <property type="entry name" value="Nitroreductase-like"/>
</dbReference>
<dbReference type="InterPro" id="IPR029479">
    <property type="entry name" value="Nitroreductase"/>
</dbReference>